<evidence type="ECO:0000313" key="4">
    <source>
        <dbReference type="Proteomes" id="UP001165569"/>
    </source>
</evidence>
<dbReference type="Proteomes" id="UP001165569">
    <property type="component" value="Unassembled WGS sequence"/>
</dbReference>
<organism evidence="1 4">
    <name type="scientific">Brenneria izbisi</name>
    <dbReference type="NCBI Taxonomy" id="2939450"/>
    <lineage>
        <taxon>Bacteria</taxon>
        <taxon>Pseudomonadati</taxon>
        <taxon>Pseudomonadota</taxon>
        <taxon>Gammaproteobacteria</taxon>
        <taxon>Enterobacterales</taxon>
        <taxon>Pectobacteriaceae</taxon>
        <taxon>Brenneria</taxon>
    </lineage>
</organism>
<sequence length="72" mass="7938">MSSGTKTPGCNKTQGTGAGKIADIMGKIRRGRNGWTMEKMSEVDPDFLKKIDAIRDASKDNKVAYMHAQVFF</sequence>
<dbReference type="RefSeq" id="WP_264091292.1">
    <property type="nucleotide sequence ID" value="NZ_JAMPJT010000014.1"/>
</dbReference>
<evidence type="ECO:0000313" key="1">
    <source>
        <dbReference type="EMBL" id="MCV9880286.1"/>
    </source>
</evidence>
<gene>
    <name evidence="1" type="ORF">NC803_15705</name>
    <name evidence="2" type="ORF">NC856_15170</name>
</gene>
<accession>A0AA41Y0H4</accession>
<reference evidence="1" key="1">
    <citation type="submission" date="2022-04" db="EMBL/GenBank/DDBJ databases">
        <title>Brenneria sp. isolated from walnut trees in Serbia.</title>
        <authorList>
            <person name="Gasic K."/>
            <person name="Zlatkovic N."/>
            <person name="Kuzmanovic N."/>
        </authorList>
    </citation>
    <scope>NUCLEOTIDE SEQUENCE</scope>
    <source>
        <strain evidence="2">KBI 423</strain>
        <strain evidence="1">KBI 447</strain>
    </source>
</reference>
<dbReference type="Proteomes" id="UP001165568">
    <property type="component" value="Unassembled WGS sequence"/>
</dbReference>
<name>A0AA41Y0H4_9GAMM</name>
<dbReference type="AlphaFoldDB" id="A0AA41Y0H4"/>
<protein>
    <submittedName>
        <fullName evidence="1">Uncharacterized protein</fullName>
    </submittedName>
</protein>
<comment type="caution">
    <text evidence="1">The sequence shown here is derived from an EMBL/GenBank/DDBJ whole genome shotgun (WGS) entry which is preliminary data.</text>
</comment>
<dbReference type="EMBL" id="JAMPJU010000014">
    <property type="protein sequence ID" value="MCV9883608.1"/>
    <property type="molecule type" value="Genomic_DNA"/>
</dbReference>
<keyword evidence="3" id="KW-1185">Reference proteome</keyword>
<dbReference type="EMBL" id="JAMPJT010000014">
    <property type="protein sequence ID" value="MCV9880286.1"/>
    <property type="molecule type" value="Genomic_DNA"/>
</dbReference>
<evidence type="ECO:0000313" key="2">
    <source>
        <dbReference type="EMBL" id="MCV9883608.1"/>
    </source>
</evidence>
<proteinExistence type="predicted"/>
<evidence type="ECO:0000313" key="3">
    <source>
        <dbReference type="Proteomes" id="UP001165568"/>
    </source>
</evidence>